<dbReference type="EMBL" id="JAQJZL010000015">
    <property type="protein sequence ID" value="KAJ6027462.1"/>
    <property type="molecule type" value="Genomic_DNA"/>
</dbReference>
<gene>
    <name evidence="5" type="ORF">N7460_012279</name>
</gene>
<dbReference type="InterPro" id="IPR036188">
    <property type="entry name" value="FAD/NAD-bd_sf"/>
</dbReference>
<evidence type="ECO:0000256" key="1">
    <source>
        <dbReference type="ARBA" id="ARBA00001974"/>
    </source>
</evidence>
<proteinExistence type="inferred from homology"/>
<reference evidence="5" key="1">
    <citation type="journal article" date="2023" name="IMA Fungus">
        <title>Comparative genomic study of the Penicillium genus elucidates a diverse pangenome and 15 lateral gene transfer events.</title>
        <authorList>
            <person name="Petersen C."/>
            <person name="Sorensen T."/>
            <person name="Nielsen M.R."/>
            <person name="Sondergaard T.E."/>
            <person name="Sorensen J.L."/>
            <person name="Fitzpatrick D.A."/>
            <person name="Frisvad J.C."/>
            <person name="Nielsen K.L."/>
        </authorList>
    </citation>
    <scope>NUCLEOTIDE SEQUENCE</scope>
    <source>
        <strain evidence="5">IBT 15450</strain>
    </source>
</reference>
<dbReference type="Proteomes" id="UP001219568">
    <property type="component" value="Unassembled WGS sequence"/>
</dbReference>
<reference evidence="5" key="2">
    <citation type="submission" date="2023-01" db="EMBL/GenBank/DDBJ databases">
        <authorList>
            <person name="Petersen C."/>
        </authorList>
    </citation>
    <scope>NUCLEOTIDE SEQUENCE</scope>
    <source>
        <strain evidence="5">IBT 15450</strain>
    </source>
</reference>
<comment type="cofactor">
    <cofactor evidence="1">
        <name>FAD</name>
        <dbReference type="ChEBI" id="CHEBI:57692"/>
    </cofactor>
</comment>
<keyword evidence="4" id="KW-0274">FAD</keyword>
<keyword evidence="6" id="KW-1185">Reference proteome</keyword>
<dbReference type="SUPFAM" id="SSF51905">
    <property type="entry name" value="FAD/NAD(P)-binding domain"/>
    <property type="match status" value="1"/>
</dbReference>
<sequence length="240" mass="26943">MVWTSHNRTTMNKRKTLYSDVVIIGAGLSGIDMACQLQRQLCVSDYVIYDRARELGGAWAANNYPGCSVDIPGALYSLSWFPNPDFTRLFPLAEILSYIQHVARANHVTKHVRSQIEWKGAQWVEASSRWHVYLCDLKTREEFIHEAKVLTSAVGGYTNPKFPVLPGLERYEGPVVHTAQWNKESDLRGLNVAMSHLGDHWINSPAGSGSQLVPAVIDQVNSLTQFIRASVPFQRACLIF</sequence>
<dbReference type="PANTHER" id="PTHR42877">
    <property type="entry name" value="L-ORNITHINE N(5)-MONOOXYGENASE-RELATED"/>
    <property type="match status" value="1"/>
</dbReference>
<dbReference type="AlphaFoldDB" id="A0AAD6N3V4"/>
<evidence type="ECO:0000313" key="5">
    <source>
        <dbReference type="EMBL" id="KAJ6027462.1"/>
    </source>
</evidence>
<evidence type="ECO:0000256" key="2">
    <source>
        <dbReference type="ARBA" id="ARBA00010139"/>
    </source>
</evidence>
<comment type="caution">
    <text evidence="5">The sequence shown here is derived from an EMBL/GenBank/DDBJ whole genome shotgun (WGS) entry which is preliminary data.</text>
</comment>
<protein>
    <recommendedName>
        <fullName evidence="7">FAD/NAD(P)-binding domain-containing protein</fullName>
    </recommendedName>
</protein>
<evidence type="ECO:0000256" key="4">
    <source>
        <dbReference type="ARBA" id="ARBA00022827"/>
    </source>
</evidence>
<dbReference type="Pfam" id="PF13450">
    <property type="entry name" value="NAD_binding_8"/>
    <property type="match status" value="1"/>
</dbReference>
<evidence type="ECO:0000313" key="6">
    <source>
        <dbReference type="Proteomes" id="UP001219568"/>
    </source>
</evidence>
<evidence type="ECO:0000256" key="3">
    <source>
        <dbReference type="ARBA" id="ARBA00022630"/>
    </source>
</evidence>
<name>A0AAD6N3V4_PENCN</name>
<keyword evidence="3" id="KW-0285">Flavoprotein</keyword>
<comment type="similarity">
    <text evidence="2">Belongs to the FAD-binding monooxygenase family.</text>
</comment>
<dbReference type="PANTHER" id="PTHR42877:SF5">
    <property type="entry name" value="L-ORNITHINE N(5)-MONOOXYGENASE-RELATED"/>
    <property type="match status" value="1"/>
</dbReference>
<evidence type="ECO:0008006" key="7">
    <source>
        <dbReference type="Google" id="ProtNLM"/>
    </source>
</evidence>
<dbReference type="Gene3D" id="3.50.50.60">
    <property type="entry name" value="FAD/NAD(P)-binding domain"/>
    <property type="match status" value="1"/>
</dbReference>
<accession>A0AAD6N3V4</accession>
<dbReference type="InterPro" id="IPR051209">
    <property type="entry name" value="FAD-bind_Monooxygenase_sf"/>
</dbReference>
<organism evidence="5 6">
    <name type="scientific">Penicillium canescens</name>
    <dbReference type="NCBI Taxonomy" id="5083"/>
    <lineage>
        <taxon>Eukaryota</taxon>
        <taxon>Fungi</taxon>
        <taxon>Dikarya</taxon>
        <taxon>Ascomycota</taxon>
        <taxon>Pezizomycotina</taxon>
        <taxon>Eurotiomycetes</taxon>
        <taxon>Eurotiomycetidae</taxon>
        <taxon>Eurotiales</taxon>
        <taxon>Aspergillaceae</taxon>
        <taxon>Penicillium</taxon>
    </lineage>
</organism>